<sequence length="291" mass="34030">MQSNVAVVTTCRDDEFFLERWVKYYGDLFGKEALYVINHGNQELVRRVAEGCNLFPIPDNQRRSFNPLRWRTQNALLTALRQWYRHVIVCDVDEFIVVDPKSGKDLKTWLDVAKSGAVYTPLGLDITHVRDREPEGIENSILGPRRHAVINPWYNKPCIVSRPAQLSRGGHYSTFDGFRAPKFLYLFHMKRCDFGLFSDTMNRRNDMVESMGVSDVSDTTTNKQWFVENRKDEAEFAGYEAREVDESWDFSGVRRRLKKSFRPRKDTKFYESVRETSPNIFKLPERFSGIC</sequence>
<proteinExistence type="predicted"/>
<dbReference type="EMBL" id="JAQIIO010000004">
    <property type="protein sequence ID" value="MDA5094341.1"/>
    <property type="molecule type" value="Genomic_DNA"/>
</dbReference>
<accession>A0ABT4W1J9</accession>
<comment type="caution">
    <text evidence="1">The sequence shown here is derived from an EMBL/GenBank/DDBJ whole genome shotgun (WGS) entry which is preliminary data.</text>
</comment>
<reference evidence="1 2" key="1">
    <citation type="submission" date="2023-01" db="EMBL/GenBank/DDBJ databases">
        <authorList>
            <person name="Yoon J.-W."/>
        </authorList>
    </citation>
    <scope>NUCLEOTIDE SEQUENCE [LARGE SCALE GENOMIC DNA]</scope>
    <source>
        <strain evidence="1 2">KMU-50</strain>
    </source>
</reference>
<name>A0ABT4W1J9_9RHOB</name>
<organism evidence="1 2">
    <name type="scientific">Aliiroseovarius salicola</name>
    <dbReference type="NCBI Taxonomy" id="3009082"/>
    <lineage>
        <taxon>Bacteria</taxon>
        <taxon>Pseudomonadati</taxon>
        <taxon>Pseudomonadota</taxon>
        <taxon>Alphaproteobacteria</taxon>
        <taxon>Rhodobacterales</taxon>
        <taxon>Paracoccaceae</taxon>
        <taxon>Aliiroseovarius</taxon>
    </lineage>
</organism>
<evidence type="ECO:0000313" key="1">
    <source>
        <dbReference type="EMBL" id="MDA5094341.1"/>
    </source>
</evidence>
<dbReference type="Pfam" id="PF13704">
    <property type="entry name" value="Glyco_tranf_2_4"/>
    <property type="match status" value="1"/>
</dbReference>
<dbReference type="RefSeq" id="WP_271054045.1">
    <property type="nucleotide sequence ID" value="NZ_JAQIIO010000004.1"/>
</dbReference>
<gene>
    <name evidence="1" type="ORF">O2N63_09610</name>
</gene>
<protein>
    <submittedName>
        <fullName evidence="1">Glycosyltransferase family 2 protein</fullName>
    </submittedName>
</protein>
<evidence type="ECO:0000313" key="2">
    <source>
        <dbReference type="Proteomes" id="UP001528040"/>
    </source>
</evidence>
<dbReference type="Proteomes" id="UP001528040">
    <property type="component" value="Unassembled WGS sequence"/>
</dbReference>
<keyword evidence="2" id="KW-1185">Reference proteome</keyword>